<gene>
    <name evidence="1" type="ORF">GCM10010357_61620</name>
</gene>
<evidence type="ECO:0000313" key="2">
    <source>
        <dbReference type="Proteomes" id="UP001500879"/>
    </source>
</evidence>
<protein>
    <submittedName>
        <fullName evidence="1">Uncharacterized protein</fullName>
    </submittedName>
</protein>
<dbReference type="Proteomes" id="UP001500879">
    <property type="component" value="Unassembled WGS sequence"/>
</dbReference>
<name>A0ABN0Z4F5_9ACTN</name>
<keyword evidence="2" id="KW-1185">Reference proteome</keyword>
<reference evidence="1 2" key="1">
    <citation type="journal article" date="2019" name="Int. J. Syst. Evol. Microbiol.">
        <title>The Global Catalogue of Microorganisms (GCM) 10K type strain sequencing project: providing services to taxonomists for standard genome sequencing and annotation.</title>
        <authorList>
            <consortium name="The Broad Institute Genomics Platform"/>
            <consortium name="The Broad Institute Genome Sequencing Center for Infectious Disease"/>
            <person name="Wu L."/>
            <person name="Ma J."/>
        </authorList>
    </citation>
    <scope>NUCLEOTIDE SEQUENCE [LARGE SCALE GENOMIC DNA]</scope>
    <source>
        <strain evidence="1 2">JCM 4788</strain>
    </source>
</reference>
<proteinExistence type="predicted"/>
<accession>A0ABN0Z4F5</accession>
<evidence type="ECO:0000313" key="1">
    <source>
        <dbReference type="EMBL" id="GAA0431679.1"/>
    </source>
</evidence>
<sequence>MTVGFVDASEADRSASGCLDVVAVPQVAPDAALVRELYAHSSRILDALALRRRVGRTDDVVSVVCPECVPWGFTETPCAVGHQWYVDRVRDTALPEALMRLGAWFEAGGWVSFEDVADASLLSAARNAEGYRAGVTIVAGQRRLMVRVITPCTRV</sequence>
<dbReference type="EMBL" id="BAAABX010000066">
    <property type="protein sequence ID" value="GAA0431679.1"/>
    <property type="molecule type" value="Genomic_DNA"/>
</dbReference>
<dbReference type="RefSeq" id="WP_344031417.1">
    <property type="nucleotide sequence ID" value="NZ_BAAABX010000066.1"/>
</dbReference>
<organism evidence="1 2">
    <name type="scientific">Streptomyces luteireticuli</name>
    <dbReference type="NCBI Taxonomy" id="173858"/>
    <lineage>
        <taxon>Bacteria</taxon>
        <taxon>Bacillati</taxon>
        <taxon>Actinomycetota</taxon>
        <taxon>Actinomycetes</taxon>
        <taxon>Kitasatosporales</taxon>
        <taxon>Streptomycetaceae</taxon>
        <taxon>Streptomyces</taxon>
    </lineage>
</organism>
<comment type="caution">
    <text evidence="1">The sequence shown here is derived from an EMBL/GenBank/DDBJ whole genome shotgun (WGS) entry which is preliminary data.</text>
</comment>